<accession>A0ABZ0L4Z3</accession>
<feature type="coiled-coil region" evidence="5">
    <location>
        <begin position="378"/>
        <end position="416"/>
    </location>
</feature>
<dbReference type="PANTHER" id="PTHR43077">
    <property type="entry name" value="TRANSPORT PERMEASE YVFS-RELATED"/>
    <property type="match status" value="1"/>
</dbReference>
<keyword evidence="4 6" id="KW-0472">Membrane</keyword>
<sequence>MKRSFMKEAVSMRNSWTIYKNDLRSLSRNWVALILVGGLTFLPSLYAWLNIYASWDPYAQTGQLPVAVVNEDTGAMIRQQRIDVGGQLIDSLKKNKDMDWHFTTRQQAMNGVEYGDYFAVLFIPKDFSEKLGTVVSGNPQRAEIDYYVNEKLNSIAPKITEKGASVVVDKVSSQFVATVNEVIFNLFNTLGVEIQNELPDIERFENYIFDIEKKLPDIYNTLTGTQNDVKSAQSLMQKAHGMIPSVKQSVTEGLGTIDSTLTFLHKAETRLDELSPSIKKDLDKASKISNDVNDFLQNVNTVALDFTELDATKQRIDERMTEAITLVATVQDDLEWLQQLASSAVTDEGANEGNGTNVARHERLVTAIERTGDLKRLMEETQSNARNLNDLLGGKEEQLKQTLKDLQEITENTRVNLAQFVKEYKQTIEPTVLAETKRAKGTLQQGRSTLLQVQSTLPEVERILNNTSANVTKGQQTLDKVLGEYPYVSEKVKLMANRIRKVQDETDLHEIIRLLQNDPQAERSFFEQPITMQEHKLFKIKNYGTGMTPFYTVLSIWVGCLLLISLLSTDAEHRLDAKPRQVYLGKLMTFMTIGLLQTAIITFGDLFLLKVETQSPVLFVLFGLLISVVFMLIVYTLVSLFGDVGKAMAIVMLVLQIAGSGGTYPVVLLPSFFQWINPALPFTYAIDLMREAVGGIVWQRATTDIIFLAITGTVFMLIGFFLKKVINRKTHQLLEKSRESGLFH</sequence>
<feature type="transmembrane region" description="Helical" evidence="6">
    <location>
        <begin position="615"/>
        <end position="638"/>
    </location>
</feature>
<comment type="subcellular location">
    <subcellularLocation>
        <location evidence="1">Membrane</location>
        <topology evidence="1">Multi-pass membrane protein</topology>
    </subcellularLocation>
</comment>
<name>A0ABZ0L4Z3_9BACL</name>
<dbReference type="EMBL" id="CP129118">
    <property type="protein sequence ID" value="WOV87013.1"/>
    <property type="molecule type" value="Genomic_DNA"/>
</dbReference>
<keyword evidence="9" id="KW-1185">Reference proteome</keyword>
<dbReference type="NCBIfam" id="TIGR03062">
    <property type="entry name" value="pip_yhgE_Cterm"/>
    <property type="match status" value="1"/>
</dbReference>
<dbReference type="NCBIfam" id="TIGR03061">
    <property type="entry name" value="pip_yhgE_Nterm"/>
    <property type="match status" value="1"/>
</dbReference>
<feature type="transmembrane region" description="Helical" evidence="6">
    <location>
        <begin position="705"/>
        <end position="722"/>
    </location>
</feature>
<feature type="transmembrane region" description="Helical" evidence="6">
    <location>
        <begin position="650"/>
        <end position="673"/>
    </location>
</feature>
<keyword evidence="5" id="KW-0175">Coiled coil</keyword>
<feature type="domain" description="ABC-2 type transporter transmembrane" evidence="7">
    <location>
        <begin position="41"/>
        <end position="161"/>
    </location>
</feature>
<evidence type="ECO:0000256" key="3">
    <source>
        <dbReference type="ARBA" id="ARBA00022989"/>
    </source>
</evidence>
<evidence type="ECO:0000256" key="5">
    <source>
        <dbReference type="SAM" id="Coils"/>
    </source>
</evidence>
<feature type="transmembrane region" description="Helical" evidence="6">
    <location>
        <begin position="549"/>
        <end position="567"/>
    </location>
</feature>
<dbReference type="RefSeq" id="WP_317966702.1">
    <property type="nucleotide sequence ID" value="NZ_CP129118.1"/>
</dbReference>
<evidence type="ECO:0000313" key="9">
    <source>
        <dbReference type="Proteomes" id="UP001303902"/>
    </source>
</evidence>
<proteinExistence type="predicted"/>
<dbReference type="InterPro" id="IPR017500">
    <property type="entry name" value="Phage_infect_YhgE_N"/>
</dbReference>
<dbReference type="PANTHER" id="PTHR43077:SF10">
    <property type="entry name" value="TRANSPORT PERMEASE PROTEIN"/>
    <property type="match status" value="1"/>
</dbReference>
<feature type="transmembrane region" description="Helical" evidence="6">
    <location>
        <begin position="587"/>
        <end position="609"/>
    </location>
</feature>
<protein>
    <submittedName>
        <fullName evidence="8">YhgE/Pip domain-containing protein</fullName>
    </submittedName>
</protein>
<dbReference type="Proteomes" id="UP001303902">
    <property type="component" value="Chromosome"/>
</dbReference>
<evidence type="ECO:0000313" key="8">
    <source>
        <dbReference type="EMBL" id="WOV87013.1"/>
    </source>
</evidence>
<dbReference type="InterPro" id="IPR017501">
    <property type="entry name" value="Phage_infect_YhgE_C"/>
</dbReference>
<dbReference type="InterPro" id="IPR013525">
    <property type="entry name" value="ABC2_TM"/>
</dbReference>
<organism evidence="8 9">
    <name type="scientific">Sporosarcina oncorhynchi</name>
    <dbReference type="NCBI Taxonomy" id="3056444"/>
    <lineage>
        <taxon>Bacteria</taxon>
        <taxon>Bacillati</taxon>
        <taxon>Bacillota</taxon>
        <taxon>Bacilli</taxon>
        <taxon>Bacillales</taxon>
        <taxon>Caryophanaceae</taxon>
        <taxon>Sporosarcina</taxon>
    </lineage>
</organism>
<evidence type="ECO:0000256" key="4">
    <source>
        <dbReference type="ARBA" id="ARBA00023136"/>
    </source>
</evidence>
<gene>
    <name evidence="8" type="ORF">QWT69_14210</name>
</gene>
<feature type="domain" description="ABC-2 type transporter transmembrane" evidence="7">
    <location>
        <begin position="444"/>
        <end position="720"/>
    </location>
</feature>
<dbReference type="InterPro" id="IPR051328">
    <property type="entry name" value="T7SS_ABC-Transporter"/>
</dbReference>
<evidence type="ECO:0000256" key="2">
    <source>
        <dbReference type="ARBA" id="ARBA00022692"/>
    </source>
</evidence>
<dbReference type="Pfam" id="PF12698">
    <property type="entry name" value="ABC2_membrane_3"/>
    <property type="match status" value="2"/>
</dbReference>
<keyword evidence="3 6" id="KW-1133">Transmembrane helix</keyword>
<evidence type="ECO:0000259" key="7">
    <source>
        <dbReference type="Pfam" id="PF12698"/>
    </source>
</evidence>
<reference evidence="8 9" key="1">
    <citation type="submission" date="2023-06" db="EMBL/GenBank/DDBJ databases">
        <title>Sporosarcina sp. nov., isolated from Korean tranditional fermented seafood 'Jeotgal'.</title>
        <authorList>
            <person name="Yang A.I."/>
            <person name="Shin N.-R."/>
        </authorList>
    </citation>
    <scope>NUCLEOTIDE SEQUENCE [LARGE SCALE GENOMIC DNA]</scope>
    <source>
        <strain evidence="8 9">T2O-4</strain>
    </source>
</reference>
<evidence type="ECO:0000256" key="1">
    <source>
        <dbReference type="ARBA" id="ARBA00004141"/>
    </source>
</evidence>
<evidence type="ECO:0000256" key="6">
    <source>
        <dbReference type="SAM" id="Phobius"/>
    </source>
</evidence>
<dbReference type="Gene3D" id="3.40.1710.10">
    <property type="entry name" value="abc type-2 transporter like domain"/>
    <property type="match status" value="1"/>
</dbReference>
<keyword evidence="2 6" id="KW-0812">Transmembrane</keyword>